<sequence length="78" mass="8544">MPIRTDDTLIGLHGHCTIEEAEALFEILRTIDEPVFDLAATVTLHTAIVQLIMASRGVVRNIPDDPVLAACFRDCRAA</sequence>
<evidence type="ECO:0000313" key="2">
    <source>
        <dbReference type="Proteomes" id="UP001165667"/>
    </source>
</evidence>
<proteinExistence type="predicted"/>
<comment type="caution">
    <text evidence="1">The sequence shown here is derived from an EMBL/GenBank/DDBJ whole genome shotgun (WGS) entry which is preliminary data.</text>
</comment>
<protein>
    <submittedName>
        <fullName evidence="1">Uncharacterized protein</fullName>
    </submittedName>
</protein>
<gene>
    <name evidence="1" type="ORF">M8523_35020</name>
</gene>
<dbReference type="RefSeq" id="WP_282589445.1">
    <property type="nucleotide sequence ID" value="NZ_JAMOIM010000090.1"/>
</dbReference>
<organism evidence="1 2">
    <name type="scientific">Lichenifustis flavocetrariae</name>
    <dbReference type="NCBI Taxonomy" id="2949735"/>
    <lineage>
        <taxon>Bacteria</taxon>
        <taxon>Pseudomonadati</taxon>
        <taxon>Pseudomonadota</taxon>
        <taxon>Alphaproteobacteria</taxon>
        <taxon>Hyphomicrobiales</taxon>
        <taxon>Lichenihabitantaceae</taxon>
        <taxon>Lichenifustis</taxon>
    </lineage>
</organism>
<keyword evidence="2" id="KW-1185">Reference proteome</keyword>
<dbReference type="Proteomes" id="UP001165667">
    <property type="component" value="Unassembled WGS sequence"/>
</dbReference>
<name>A0AA42CS28_9HYPH</name>
<dbReference type="EMBL" id="JAMOIM010000090">
    <property type="protein sequence ID" value="MCW6513070.1"/>
    <property type="molecule type" value="Genomic_DNA"/>
</dbReference>
<accession>A0AA42CS28</accession>
<dbReference type="AlphaFoldDB" id="A0AA42CS28"/>
<reference evidence="1" key="1">
    <citation type="submission" date="2022-05" db="EMBL/GenBank/DDBJ databases">
        <authorList>
            <person name="Pankratov T."/>
        </authorList>
    </citation>
    <scope>NUCLEOTIDE SEQUENCE</scope>
    <source>
        <strain evidence="1">BP6-180914</strain>
    </source>
</reference>
<evidence type="ECO:0000313" key="1">
    <source>
        <dbReference type="EMBL" id="MCW6513070.1"/>
    </source>
</evidence>